<dbReference type="InterPro" id="IPR050438">
    <property type="entry name" value="LMW_PTPase"/>
</dbReference>
<dbReference type="SMART" id="SM00226">
    <property type="entry name" value="LMWPc"/>
    <property type="match status" value="1"/>
</dbReference>
<feature type="compositionally biased region" description="Pro residues" evidence="5">
    <location>
        <begin position="194"/>
        <end position="211"/>
    </location>
</feature>
<proteinExistence type="inferred from homology"/>
<reference evidence="7 8" key="1">
    <citation type="submission" date="2019-07" db="EMBL/GenBank/DDBJ databases">
        <title>Whole genome shotgun sequence of Cellulomonas composti NBRC 100758.</title>
        <authorList>
            <person name="Hosoyama A."/>
            <person name="Uohara A."/>
            <person name="Ohji S."/>
            <person name="Ichikawa N."/>
        </authorList>
    </citation>
    <scope>NUCLEOTIDE SEQUENCE [LARGE SCALE GENOMIC DNA]</scope>
    <source>
        <strain evidence="7 8">NBRC 100758</strain>
    </source>
</reference>
<dbReference type="Gene3D" id="3.40.50.2300">
    <property type="match status" value="1"/>
</dbReference>
<evidence type="ECO:0000259" key="6">
    <source>
        <dbReference type="SMART" id="SM00226"/>
    </source>
</evidence>
<dbReference type="Proteomes" id="UP000321720">
    <property type="component" value="Unassembled WGS sequence"/>
</dbReference>
<dbReference type="InterPro" id="IPR017867">
    <property type="entry name" value="Tyr_phospatase_low_mol_wt"/>
</dbReference>
<gene>
    <name evidence="7" type="ORF">CCO02nite_25050</name>
</gene>
<dbReference type="SUPFAM" id="SSF52788">
    <property type="entry name" value="Phosphotyrosine protein phosphatases I"/>
    <property type="match status" value="1"/>
</dbReference>
<feature type="region of interest" description="Disordered" evidence="5">
    <location>
        <begin position="190"/>
        <end position="211"/>
    </location>
</feature>
<sequence length="211" mass="21618">MRVLAVCTGNICRSPATERLLAAALGVAHRGAAPLGGVEVGSAGTRALVGYAMTDEMAALVAADGASPAGFTARRLTADLVAQADLVLALTRAHRSEVVALQPAAVRRTFTLRELARLVAGARPDEVRATGPDVATRLVALPELLAPRRRAAHRPDDDDVVDPYGRGAATYLESHVAICAAVRALADAVRDPEPAPVPGPVPAPVPAAPAS</sequence>
<protein>
    <submittedName>
        <fullName evidence="7">Low molecular weight phosphatase family protein</fullName>
    </submittedName>
</protein>
<dbReference type="PANTHER" id="PTHR11717">
    <property type="entry name" value="LOW MOLECULAR WEIGHT PROTEIN TYROSINE PHOSPHATASE"/>
    <property type="match status" value="1"/>
</dbReference>
<dbReference type="Pfam" id="PF01451">
    <property type="entry name" value="LMWPc"/>
    <property type="match status" value="1"/>
</dbReference>
<keyword evidence="2" id="KW-0378">Hydrolase</keyword>
<evidence type="ECO:0000256" key="4">
    <source>
        <dbReference type="PIRSR" id="PIRSR617867-1"/>
    </source>
</evidence>
<organism evidence="7 8">
    <name type="scientific">Cellulomonas composti</name>
    <dbReference type="NCBI Taxonomy" id="266130"/>
    <lineage>
        <taxon>Bacteria</taxon>
        <taxon>Bacillati</taxon>
        <taxon>Actinomycetota</taxon>
        <taxon>Actinomycetes</taxon>
        <taxon>Micrococcales</taxon>
        <taxon>Cellulomonadaceae</taxon>
        <taxon>Cellulomonas</taxon>
    </lineage>
</organism>
<dbReference type="EMBL" id="BJWG01000012">
    <property type="protein sequence ID" value="GEL95847.1"/>
    <property type="molecule type" value="Genomic_DNA"/>
</dbReference>
<evidence type="ECO:0000256" key="5">
    <source>
        <dbReference type="SAM" id="MobiDB-lite"/>
    </source>
</evidence>
<feature type="active site" description="Nucleophile" evidence="4">
    <location>
        <position position="7"/>
    </location>
</feature>
<feature type="domain" description="Phosphotyrosine protein phosphatase I" evidence="6">
    <location>
        <begin position="1"/>
        <end position="188"/>
    </location>
</feature>
<dbReference type="InterPro" id="IPR023485">
    <property type="entry name" value="Ptyr_pPase"/>
</dbReference>
<keyword evidence="8" id="KW-1185">Reference proteome</keyword>
<evidence type="ECO:0000256" key="3">
    <source>
        <dbReference type="ARBA" id="ARBA00022912"/>
    </source>
</evidence>
<keyword evidence="3" id="KW-0904">Protein phosphatase</keyword>
<evidence type="ECO:0000313" key="7">
    <source>
        <dbReference type="EMBL" id="GEL95847.1"/>
    </source>
</evidence>
<dbReference type="AlphaFoldDB" id="A0A511JCX1"/>
<dbReference type="GO" id="GO:0004725">
    <property type="term" value="F:protein tyrosine phosphatase activity"/>
    <property type="evidence" value="ECO:0007669"/>
    <property type="project" value="InterPro"/>
</dbReference>
<evidence type="ECO:0000313" key="8">
    <source>
        <dbReference type="Proteomes" id="UP000321720"/>
    </source>
</evidence>
<dbReference type="InterPro" id="IPR036196">
    <property type="entry name" value="Ptyr_pPase_sf"/>
</dbReference>
<dbReference type="PRINTS" id="PR00719">
    <property type="entry name" value="LMWPTPASE"/>
</dbReference>
<accession>A0A511JCX1</accession>
<comment type="similarity">
    <text evidence="1">Belongs to the low molecular weight phosphotyrosine protein phosphatase family.</text>
</comment>
<evidence type="ECO:0000256" key="2">
    <source>
        <dbReference type="ARBA" id="ARBA00022801"/>
    </source>
</evidence>
<comment type="caution">
    <text evidence="7">The sequence shown here is derived from an EMBL/GenBank/DDBJ whole genome shotgun (WGS) entry which is preliminary data.</text>
</comment>
<dbReference type="PANTHER" id="PTHR11717:SF31">
    <property type="entry name" value="LOW MOLECULAR WEIGHT PROTEIN-TYROSINE-PHOSPHATASE ETP-RELATED"/>
    <property type="match status" value="1"/>
</dbReference>
<feature type="active site" description="Nucleophile" evidence="4">
    <location>
        <position position="13"/>
    </location>
</feature>
<evidence type="ECO:0000256" key="1">
    <source>
        <dbReference type="ARBA" id="ARBA00011063"/>
    </source>
</evidence>
<name>A0A511JCX1_9CELL</name>